<evidence type="ECO:0000313" key="2">
    <source>
        <dbReference type="EMBL" id="CAD0312016.1"/>
    </source>
</evidence>
<proteinExistence type="predicted"/>
<evidence type="ECO:0000256" key="1">
    <source>
        <dbReference type="SAM" id="MobiDB-lite"/>
    </source>
</evidence>
<dbReference type="EMBL" id="LR861803">
    <property type="protein sequence ID" value="CAD1786855.1"/>
    <property type="molecule type" value="Genomic_DNA"/>
</dbReference>
<dbReference type="EMBL" id="LR824641">
    <property type="protein sequence ID" value="CAD0312016.1"/>
    <property type="molecule type" value="Genomic_DNA"/>
</dbReference>
<feature type="region of interest" description="Disordered" evidence="1">
    <location>
        <begin position="66"/>
        <end position="90"/>
    </location>
</feature>
<evidence type="ECO:0000313" key="4">
    <source>
        <dbReference type="Proteomes" id="UP000515493"/>
    </source>
</evidence>
<gene>
    <name evidence="2" type="ORF">XSP_000403</name>
</gene>
<sequence>MKLGLLSALALSLSACTGAPVAKEHKIDDGALPSAEVKAFERAQARYHYKDARFEWDASNCAVYEGTAPDGKRRQQPLTKEDGSRFCSAP</sequence>
<dbReference type="Proteomes" id="UP000515493">
    <property type="component" value="Chromosome"/>
</dbReference>
<name>A0A8E4G328_9XANT</name>
<dbReference type="RefSeq" id="WP_119130321.1">
    <property type="nucleotide sequence ID" value="NZ_LR861803.1"/>
</dbReference>
<evidence type="ECO:0000313" key="3">
    <source>
        <dbReference type="EMBL" id="CAD1786855.1"/>
    </source>
</evidence>
<dbReference type="PROSITE" id="PS51257">
    <property type="entry name" value="PROKAR_LIPOPROTEIN"/>
    <property type="match status" value="1"/>
</dbReference>
<organism evidence="2">
    <name type="scientific">Xanthomonas euroxanthea</name>
    <dbReference type="NCBI Taxonomy" id="2259622"/>
    <lineage>
        <taxon>Bacteria</taxon>
        <taxon>Pseudomonadati</taxon>
        <taxon>Pseudomonadota</taxon>
        <taxon>Gammaproteobacteria</taxon>
        <taxon>Lysobacterales</taxon>
        <taxon>Lysobacteraceae</taxon>
        <taxon>Xanthomonas</taxon>
    </lineage>
</organism>
<evidence type="ECO:0008006" key="5">
    <source>
        <dbReference type="Google" id="ProtNLM"/>
    </source>
</evidence>
<dbReference type="KEGG" id="xeu:XSP_000403"/>
<dbReference type="GeneID" id="79387754"/>
<protein>
    <recommendedName>
        <fullName evidence="5">Lipoprotein</fullName>
    </recommendedName>
</protein>
<accession>A0A8E4G328</accession>
<reference evidence="2 4" key="1">
    <citation type="submission" date="2020-07" db="EMBL/GenBank/DDBJ databases">
        <authorList>
            <person name="Teixeira M."/>
        </authorList>
    </citation>
    <scope>NUCLEOTIDE SEQUENCE</scope>
    <source>
        <strain evidence="3">1</strain>
        <strain evidence="2">Xanthomonas sp. CPBF 367</strain>
    </source>
</reference>
<dbReference type="AlphaFoldDB" id="A0A8E4G328"/>